<dbReference type="EMBL" id="SRLO01001098">
    <property type="protein sequence ID" value="TNN41558.1"/>
    <property type="molecule type" value="Genomic_DNA"/>
</dbReference>
<gene>
    <name evidence="1" type="ORF">EYF80_048272</name>
</gene>
<dbReference type="Proteomes" id="UP000314294">
    <property type="component" value="Unassembled WGS sequence"/>
</dbReference>
<organism evidence="1 2">
    <name type="scientific">Liparis tanakae</name>
    <name type="common">Tanaka's snailfish</name>
    <dbReference type="NCBI Taxonomy" id="230148"/>
    <lineage>
        <taxon>Eukaryota</taxon>
        <taxon>Metazoa</taxon>
        <taxon>Chordata</taxon>
        <taxon>Craniata</taxon>
        <taxon>Vertebrata</taxon>
        <taxon>Euteleostomi</taxon>
        <taxon>Actinopterygii</taxon>
        <taxon>Neopterygii</taxon>
        <taxon>Teleostei</taxon>
        <taxon>Neoteleostei</taxon>
        <taxon>Acanthomorphata</taxon>
        <taxon>Eupercaria</taxon>
        <taxon>Perciformes</taxon>
        <taxon>Cottioidei</taxon>
        <taxon>Cottales</taxon>
        <taxon>Liparidae</taxon>
        <taxon>Liparis</taxon>
    </lineage>
</organism>
<dbReference type="AlphaFoldDB" id="A0A4Z2FK93"/>
<comment type="caution">
    <text evidence="1">The sequence shown here is derived from an EMBL/GenBank/DDBJ whole genome shotgun (WGS) entry which is preliminary data.</text>
</comment>
<keyword evidence="2" id="KW-1185">Reference proteome</keyword>
<sequence length="70" mass="7914">MVNVLMLENTLNEHLLPGARAELQPPDTSPQELQLHRMCVQDAVMGRRNAIVAMDIWTCDPATWRSEVTV</sequence>
<reference evidence="1 2" key="1">
    <citation type="submission" date="2019-03" db="EMBL/GenBank/DDBJ databases">
        <title>First draft genome of Liparis tanakae, snailfish: a comprehensive survey of snailfish specific genes.</title>
        <authorList>
            <person name="Kim W."/>
            <person name="Song I."/>
            <person name="Jeong J.-H."/>
            <person name="Kim D."/>
            <person name="Kim S."/>
            <person name="Ryu S."/>
            <person name="Song J.Y."/>
            <person name="Lee S.K."/>
        </authorList>
    </citation>
    <scope>NUCLEOTIDE SEQUENCE [LARGE SCALE GENOMIC DNA]</scope>
    <source>
        <tissue evidence="1">Muscle</tissue>
    </source>
</reference>
<accession>A0A4Z2FK93</accession>
<name>A0A4Z2FK93_9TELE</name>
<evidence type="ECO:0000313" key="1">
    <source>
        <dbReference type="EMBL" id="TNN41558.1"/>
    </source>
</evidence>
<protein>
    <submittedName>
        <fullName evidence="1">Uncharacterized protein</fullName>
    </submittedName>
</protein>
<proteinExistence type="predicted"/>
<evidence type="ECO:0000313" key="2">
    <source>
        <dbReference type="Proteomes" id="UP000314294"/>
    </source>
</evidence>